<evidence type="ECO:0000313" key="2">
    <source>
        <dbReference type="Proteomes" id="UP000233469"/>
    </source>
</evidence>
<dbReference type="VEuPathDB" id="FungiDB:FUN_002747"/>
<gene>
    <name evidence="1" type="ORF">RhiirC2_780130</name>
</gene>
<protein>
    <submittedName>
        <fullName evidence="1">Uncharacterized protein</fullName>
    </submittedName>
</protein>
<name>A0A2N1N8C8_9GLOM</name>
<dbReference type="Proteomes" id="UP000233469">
    <property type="component" value="Unassembled WGS sequence"/>
</dbReference>
<dbReference type="VEuPathDB" id="FungiDB:RhiirFUN_025410"/>
<organism evidence="1 2">
    <name type="scientific">Rhizophagus irregularis</name>
    <dbReference type="NCBI Taxonomy" id="588596"/>
    <lineage>
        <taxon>Eukaryota</taxon>
        <taxon>Fungi</taxon>
        <taxon>Fungi incertae sedis</taxon>
        <taxon>Mucoromycota</taxon>
        <taxon>Glomeromycotina</taxon>
        <taxon>Glomeromycetes</taxon>
        <taxon>Glomerales</taxon>
        <taxon>Glomeraceae</taxon>
        <taxon>Rhizophagus</taxon>
    </lineage>
</organism>
<dbReference type="AlphaFoldDB" id="A0A2N1N8C8"/>
<reference evidence="1 2" key="1">
    <citation type="submission" date="2016-04" db="EMBL/GenBank/DDBJ databases">
        <title>Genome analyses suggest a sexual origin of heterokaryosis in a supposedly ancient asexual fungus.</title>
        <authorList>
            <person name="Ropars J."/>
            <person name="Sedzielewska K."/>
            <person name="Noel J."/>
            <person name="Charron P."/>
            <person name="Farinelli L."/>
            <person name="Marton T."/>
            <person name="Kruger M."/>
            <person name="Pelin A."/>
            <person name="Brachmann A."/>
            <person name="Corradi N."/>
        </authorList>
    </citation>
    <scope>NUCLEOTIDE SEQUENCE [LARGE SCALE GENOMIC DNA]</scope>
    <source>
        <strain evidence="1 2">C2</strain>
    </source>
</reference>
<proteinExistence type="predicted"/>
<sequence length="390" mass="44678">MLNFEIDNNSMLPREFGLKNVGRDGENEIFGEFFEKDSFDQLSFRFSNALNEMLAHENEEDSEIESYAGEYDSEIEAELLEQNNNSDDEQNTNNECKGERNEIIPNDMDGGPTCKQSNVQSVSSITPCVIIDNIQGTIKRCGETYKLRKIRNLYGTWQIDRDAVQQVNNNYLRVCDSHFLYDQNQIHNPKDKISKEFMTSDAIIQHRRCIGCKQYITFYSQGEGCSNHSWLVNGRNVQVPCNGLVYCNALKETFLSEQSLKINKPRCICCSCYERLGGHIHKRTGRGKKSNCDRLHEQDVTKGINFIANWLWLIKISHTDEDSKKKEILNSIVEAILPFLPTPLTKTTSSLTKSDETLSLFIIQILFLDTFSKNKLQDVDIETINCESLG</sequence>
<dbReference type="EMBL" id="LLXL01000654">
    <property type="protein sequence ID" value="PKK70109.1"/>
    <property type="molecule type" value="Genomic_DNA"/>
</dbReference>
<reference evidence="1 2" key="2">
    <citation type="submission" date="2017-10" db="EMBL/GenBank/DDBJ databases">
        <title>Extensive intraspecific genome diversity in a model arbuscular mycorrhizal fungus.</title>
        <authorList>
            <person name="Chen E.C.H."/>
            <person name="Morin E."/>
            <person name="Baudet D."/>
            <person name="Noel J."/>
            <person name="Ndikumana S."/>
            <person name="Charron P."/>
            <person name="St-Onge C."/>
            <person name="Giorgi J."/>
            <person name="Grigoriev I.V."/>
            <person name="Roux C."/>
            <person name="Martin F.M."/>
            <person name="Corradi N."/>
        </authorList>
    </citation>
    <scope>NUCLEOTIDE SEQUENCE [LARGE SCALE GENOMIC DNA]</scope>
    <source>
        <strain evidence="1 2">C2</strain>
    </source>
</reference>
<comment type="caution">
    <text evidence="1">The sequence shown here is derived from an EMBL/GenBank/DDBJ whole genome shotgun (WGS) entry which is preliminary data.</text>
</comment>
<dbReference type="OrthoDB" id="2391750at2759"/>
<accession>A0A2N1N8C8</accession>
<dbReference type="VEuPathDB" id="FungiDB:RhiirA1_478275"/>
<evidence type="ECO:0000313" key="1">
    <source>
        <dbReference type="EMBL" id="PKK70109.1"/>
    </source>
</evidence>